<proteinExistence type="predicted"/>
<dbReference type="EMBL" id="QXIL01000003">
    <property type="protein sequence ID" value="RXI79624.1"/>
    <property type="molecule type" value="Genomic_DNA"/>
</dbReference>
<name>A0A4Q0VJR7_9LACO</name>
<organism evidence="1 2">
    <name type="scientific">Levilactobacillus suantsaii</name>
    <dbReference type="NCBI Taxonomy" id="2292255"/>
    <lineage>
        <taxon>Bacteria</taxon>
        <taxon>Bacillati</taxon>
        <taxon>Bacillota</taxon>
        <taxon>Bacilli</taxon>
        <taxon>Lactobacillales</taxon>
        <taxon>Lactobacillaceae</taxon>
        <taxon>Levilactobacillus</taxon>
    </lineage>
</organism>
<protein>
    <submittedName>
        <fullName evidence="1">Uncharacterized protein</fullName>
    </submittedName>
</protein>
<dbReference type="OrthoDB" id="9945562at2"/>
<dbReference type="Proteomes" id="UP000290602">
    <property type="component" value="Unassembled WGS sequence"/>
</dbReference>
<accession>A0A4Q0VJR7</accession>
<evidence type="ECO:0000313" key="2">
    <source>
        <dbReference type="Proteomes" id="UP000290602"/>
    </source>
</evidence>
<dbReference type="AlphaFoldDB" id="A0A4Q0VJR7"/>
<reference evidence="1 2" key="1">
    <citation type="submission" date="2018-08" db="EMBL/GenBank/DDBJ databases">
        <title>Lactobacillus suantsai sp. nov., isolated from traditional fermented suan-tsai in Taiwan.</title>
        <authorList>
            <person name="Huang C.-H."/>
        </authorList>
    </citation>
    <scope>NUCLEOTIDE SEQUENCE [LARGE SCALE GENOMIC DNA]</scope>
    <source>
        <strain evidence="1 2">BCRC 12945</strain>
    </source>
</reference>
<keyword evidence="2" id="KW-1185">Reference proteome</keyword>
<gene>
    <name evidence="1" type="ORF">DXH47_02560</name>
</gene>
<comment type="caution">
    <text evidence="1">The sequence shown here is derived from an EMBL/GenBank/DDBJ whole genome shotgun (WGS) entry which is preliminary data.</text>
</comment>
<evidence type="ECO:0000313" key="1">
    <source>
        <dbReference type="EMBL" id="RXI79624.1"/>
    </source>
</evidence>
<dbReference type="RefSeq" id="WP_129031513.1">
    <property type="nucleotide sequence ID" value="NZ_CP059603.1"/>
</dbReference>
<sequence length="86" mass="9768">MEEEQEVNWYAEMRAIEAAEDRALCVLGSPLTNQEIAVAAEIPLAVITAVREQEVDYRMLTVEDILSLDDIYELAQEAFDEPEFFG</sequence>